<evidence type="ECO:0000313" key="1">
    <source>
        <dbReference type="EMBL" id="AHV98173.1"/>
    </source>
</evidence>
<protein>
    <submittedName>
        <fullName evidence="1">Uncharacterized protein</fullName>
    </submittedName>
</protein>
<dbReference type="STRING" id="1268072.PSAB_16330"/>
<dbReference type="AlphaFoldDB" id="X5A1B2"/>
<dbReference type="Proteomes" id="UP000019772">
    <property type="component" value="Chromosome"/>
</dbReference>
<dbReference type="EMBL" id="CP004078">
    <property type="protein sequence ID" value="AHV98173.1"/>
    <property type="molecule type" value="Genomic_DNA"/>
</dbReference>
<sequence length="135" mass="15630">MVSLYLPIVKFILALKLELSKPQRNHLFTLVHGIILCAGRKNITQIRNAARQGCHLSSITNFLNHAPWCVNRMQRRRMQFVMENVKALLSWKDEYAPSSKPPLCIFFSHSYLRVKSCEFMSLSEETESFRGSSIK</sequence>
<keyword evidence="2" id="KW-1185">Reference proteome</keyword>
<organism evidence="1 2">
    <name type="scientific">Paenibacillus sabinae T27</name>
    <dbReference type="NCBI Taxonomy" id="1268072"/>
    <lineage>
        <taxon>Bacteria</taxon>
        <taxon>Bacillati</taxon>
        <taxon>Bacillota</taxon>
        <taxon>Bacilli</taxon>
        <taxon>Bacillales</taxon>
        <taxon>Paenibacillaceae</taxon>
        <taxon>Paenibacillus</taxon>
    </lineage>
</organism>
<accession>X5A1B2</accession>
<dbReference type="HOGENOM" id="CLU_1883726_0_0_9"/>
<reference evidence="1 2" key="1">
    <citation type="journal article" date="2014" name="PLoS Genet.">
        <title>Comparative Genomic Analysis of N2-Fixing and Non-N2-Fixing Paenibacillus spp.: Organization, Evolution and Expression of the Nitrogen Fixation Genes.</title>
        <authorList>
            <person name="Xie J.B."/>
            <person name="Du Z."/>
            <person name="Bai L."/>
            <person name="Tian C."/>
            <person name="Zhang Y."/>
            <person name="Xie J.Y."/>
            <person name="Wang T."/>
            <person name="Liu X."/>
            <person name="Chen X."/>
            <person name="Cheng Q."/>
            <person name="Chen S."/>
            <person name="Li J."/>
        </authorList>
    </citation>
    <scope>NUCLEOTIDE SEQUENCE [LARGE SCALE GENOMIC DNA]</scope>
    <source>
        <strain evidence="1 2">T27</strain>
    </source>
</reference>
<dbReference type="eggNOG" id="COG3385">
    <property type="taxonomic scope" value="Bacteria"/>
</dbReference>
<proteinExistence type="predicted"/>
<gene>
    <name evidence="1" type="ORF">PSAB_16330</name>
</gene>
<evidence type="ECO:0000313" key="2">
    <source>
        <dbReference type="Proteomes" id="UP000019772"/>
    </source>
</evidence>
<dbReference type="KEGG" id="psab:PSAB_16330"/>
<name>X5A1B2_9BACL</name>